<dbReference type="InterPro" id="IPR002068">
    <property type="entry name" value="A-crystallin/Hsp20_dom"/>
</dbReference>
<feature type="domain" description="SHSP" evidence="4">
    <location>
        <begin position="28"/>
        <end position="139"/>
    </location>
</feature>
<dbReference type="InterPro" id="IPR008978">
    <property type="entry name" value="HSP20-like_chaperone"/>
</dbReference>
<evidence type="ECO:0000256" key="3">
    <source>
        <dbReference type="RuleBase" id="RU003616"/>
    </source>
</evidence>
<evidence type="ECO:0000313" key="5">
    <source>
        <dbReference type="EMBL" id="MBK1698841.1"/>
    </source>
</evidence>
<dbReference type="InterPro" id="IPR037913">
    <property type="entry name" value="ACD_IbpA/B"/>
</dbReference>
<dbReference type="EMBL" id="NRRE01000030">
    <property type="protein sequence ID" value="MBK1698841.1"/>
    <property type="molecule type" value="Genomic_DNA"/>
</dbReference>
<evidence type="ECO:0000256" key="1">
    <source>
        <dbReference type="ARBA" id="ARBA00023016"/>
    </source>
</evidence>
<dbReference type="PROSITE" id="PS01031">
    <property type="entry name" value="SHSP"/>
    <property type="match status" value="1"/>
</dbReference>
<accession>A0A934QKZ0</accession>
<evidence type="ECO:0000256" key="2">
    <source>
        <dbReference type="PROSITE-ProRule" id="PRU00285"/>
    </source>
</evidence>
<comment type="similarity">
    <text evidence="2 3">Belongs to the small heat shock protein (HSP20) family.</text>
</comment>
<keyword evidence="6" id="KW-1185">Reference proteome</keyword>
<comment type="caution">
    <text evidence="5">The sequence shown here is derived from an EMBL/GenBank/DDBJ whole genome shotgun (WGS) entry which is preliminary data.</text>
</comment>
<dbReference type="SUPFAM" id="SSF49764">
    <property type="entry name" value="HSP20-like chaperones"/>
    <property type="match status" value="1"/>
</dbReference>
<reference evidence="5" key="2">
    <citation type="journal article" date="2020" name="Microorganisms">
        <title>Osmotic Adaptation and Compatible Solute Biosynthesis of Phototrophic Bacteria as Revealed from Genome Analyses.</title>
        <authorList>
            <person name="Imhoff J.F."/>
            <person name="Rahn T."/>
            <person name="Kunzel S."/>
            <person name="Keller A."/>
            <person name="Neulinger S.C."/>
        </authorList>
    </citation>
    <scope>NUCLEOTIDE SEQUENCE</scope>
    <source>
        <strain evidence="5">DSM 9154</strain>
    </source>
</reference>
<dbReference type="Gene3D" id="2.60.40.790">
    <property type="match status" value="1"/>
</dbReference>
<dbReference type="Pfam" id="PF00011">
    <property type="entry name" value="HSP20"/>
    <property type="match status" value="1"/>
</dbReference>
<sequence>MRTYDFSPLLRSAVGFDRMAQMMDGLARGEETGYPPYNIEKLGEDAYRITMAVAGFSEDELEVTTKDTTLVVSGKAKENEGEATFLHRGIARRAFERRFALAEHIKVTGARLENGLLHVELVREVPEAKKPRTIEIERGAPAQSKVIESQAA</sequence>
<dbReference type="AlphaFoldDB" id="A0A934QKZ0"/>
<reference evidence="5" key="1">
    <citation type="submission" date="2017-08" db="EMBL/GenBank/DDBJ databases">
        <authorList>
            <person name="Imhoff J.F."/>
            <person name="Rahn T."/>
            <person name="Kuenzel S."/>
            <person name="Neulinger S.C."/>
        </authorList>
    </citation>
    <scope>NUCLEOTIDE SEQUENCE</scope>
    <source>
        <strain evidence="5">DSM 9154</strain>
    </source>
</reference>
<keyword evidence="1" id="KW-0346">Stress response</keyword>
<dbReference type="RefSeq" id="WP_027287947.1">
    <property type="nucleotide sequence ID" value="NZ_NRRE01000030.1"/>
</dbReference>
<gene>
    <name evidence="5" type="ORF">CKO21_16470</name>
</gene>
<name>A0A934QKZ0_9PROT</name>
<evidence type="ECO:0000259" key="4">
    <source>
        <dbReference type="PROSITE" id="PS01031"/>
    </source>
</evidence>
<protein>
    <submittedName>
        <fullName evidence="5">Heat-shock protein</fullName>
    </submittedName>
</protein>
<dbReference type="PANTHER" id="PTHR47062:SF1">
    <property type="entry name" value="SMALL HEAT SHOCK PROTEIN IBPA"/>
    <property type="match status" value="1"/>
</dbReference>
<evidence type="ECO:0000313" key="6">
    <source>
        <dbReference type="Proteomes" id="UP000778970"/>
    </source>
</evidence>
<organism evidence="5 6">
    <name type="scientific">Rhodovibrio salinarum</name>
    <dbReference type="NCBI Taxonomy" id="1087"/>
    <lineage>
        <taxon>Bacteria</taxon>
        <taxon>Pseudomonadati</taxon>
        <taxon>Pseudomonadota</taxon>
        <taxon>Alphaproteobacteria</taxon>
        <taxon>Rhodospirillales</taxon>
        <taxon>Rhodovibrionaceae</taxon>
        <taxon>Rhodovibrio</taxon>
    </lineage>
</organism>
<proteinExistence type="inferred from homology"/>
<dbReference type="CDD" id="cd06470">
    <property type="entry name" value="ACD_IbpA-B_like"/>
    <property type="match status" value="1"/>
</dbReference>
<dbReference type="PANTHER" id="PTHR47062">
    <property type="match status" value="1"/>
</dbReference>
<dbReference type="Proteomes" id="UP000778970">
    <property type="component" value="Unassembled WGS sequence"/>
</dbReference>